<accession>A0A2W5V2H3</accession>
<organism evidence="1 2">
    <name type="scientific">Corynebacterium kroppenstedtii</name>
    <dbReference type="NCBI Taxonomy" id="161879"/>
    <lineage>
        <taxon>Bacteria</taxon>
        <taxon>Bacillati</taxon>
        <taxon>Actinomycetota</taxon>
        <taxon>Actinomycetes</taxon>
        <taxon>Mycobacteriales</taxon>
        <taxon>Corynebacteriaceae</taxon>
        <taxon>Corynebacterium</taxon>
    </lineage>
</organism>
<name>A0A2W5V2H3_9CORY</name>
<dbReference type="EMBL" id="QFRA01000020">
    <property type="protein sequence ID" value="PZR04201.1"/>
    <property type="molecule type" value="Genomic_DNA"/>
</dbReference>
<gene>
    <name evidence="1" type="ORF">DI525_07725</name>
</gene>
<reference evidence="1 2" key="1">
    <citation type="submission" date="2017-08" db="EMBL/GenBank/DDBJ databases">
        <title>Infants hospitalized years apart are colonized by the same room-sourced microbial strains.</title>
        <authorList>
            <person name="Brooks B."/>
            <person name="Olm M.R."/>
            <person name="Firek B.A."/>
            <person name="Baker R."/>
            <person name="Thomas B.C."/>
            <person name="Morowitz M.J."/>
            <person name="Banfield J.F."/>
        </authorList>
    </citation>
    <scope>NUCLEOTIDE SEQUENCE [LARGE SCALE GENOMIC DNA]</scope>
    <source>
        <strain evidence="1">S2_003_000_R1_3</strain>
    </source>
</reference>
<evidence type="ECO:0000313" key="2">
    <source>
        <dbReference type="Proteomes" id="UP000249432"/>
    </source>
</evidence>
<dbReference type="Proteomes" id="UP000249432">
    <property type="component" value="Unassembled WGS sequence"/>
</dbReference>
<proteinExistence type="predicted"/>
<protein>
    <submittedName>
        <fullName evidence="1">Uncharacterized protein</fullName>
    </submittedName>
</protein>
<dbReference type="AlphaFoldDB" id="A0A2W5V2H3"/>
<dbReference type="RefSeq" id="WP_303735157.1">
    <property type="nucleotide sequence ID" value="NZ_CAKZHK010000009.1"/>
</dbReference>
<sequence length="259" mass="27868">MNVSTISGLCNEWARIHRLAAWTAFWLIGEASTDDTIDAWHDLYSLPRNEMVHFLGELRQSGSDYSDHTADDPLVRIVLAAPGDPPHVPGHSDDQKAISRAGAGLVISSGDPDSRVLVVPSRSDGIPRLTASSIGEDVPAPPASAIGEADLALSEATRNAASMITSMRAAIADVPDVRLRVGTLTDFYDSAGFPAGFNPRAEKLSARADHLSAIIDTARATDNGATWDEHVFPLLRVIRQARIASLDYAVREMLRAIPR</sequence>
<comment type="caution">
    <text evidence="1">The sequence shown here is derived from an EMBL/GenBank/DDBJ whole genome shotgun (WGS) entry which is preliminary data.</text>
</comment>
<evidence type="ECO:0000313" key="1">
    <source>
        <dbReference type="EMBL" id="PZR04201.1"/>
    </source>
</evidence>